<feature type="active site" evidence="2">
    <location>
        <position position="186"/>
    </location>
</feature>
<protein>
    <submittedName>
        <fullName evidence="5">3-hydroxyisobutyrate dehydrogenase</fullName>
    </submittedName>
</protein>
<evidence type="ECO:0000313" key="6">
    <source>
        <dbReference type="Proteomes" id="UP000221168"/>
    </source>
</evidence>
<dbReference type="Gene3D" id="1.10.1040.10">
    <property type="entry name" value="N-(1-d-carboxylethyl)-l-norvaline Dehydrogenase, domain 2"/>
    <property type="match status" value="1"/>
</dbReference>
<evidence type="ECO:0000256" key="1">
    <source>
        <dbReference type="ARBA" id="ARBA00023002"/>
    </source>
</evidence>
<sequence length="312" mass="32749">MSETAGLPDVARRGAIALVGFGEAAQAFTAGWQSVHAGFSPRAFDIKTVDPALCEAKRADYARCGADGRETLEEALDGADAVFSLVTADRANAAAEAAAAWLRKDALFFDCNSCSPGAKRRSQAVIEAAGGRYVDTAVMAPVHPKLHHTPLLVAGAHVADALALLAALDMKAKPVEGGVGAASAIKMTRSVMIKGLEALVLECVLTGRANGVEDAVLDSLDTSFPGFDWRARAAYMMERVMTHGIRRAAEMREVALTVDEAGLQGRMARATADWQDEVGAMKLDAAAIGEDAGTLADAILERLAGTEKRKRA</sequence>
<keyword evidence="1" id="KW-0560">Oxidoreductase</keyword>
<proteinExistence type="predicted"/>
<comment type="caution">
    <text evidence="5">The sequence shown here is derived from an EMBL/GenBank/DDBJ whole genome shotgun (WGS) entry which is preliminary data.</text>
</comment>
<feature type="domain" description="Phosphogluconate dehydrogenase NAD-binding putative C-terminal" evidence="4">
    <location>
        <begin position="209"/>
        <end position="278"/>
    </location>
</feature>
<organism evidence="5 6">
    <name type="scientific">Zhengella mangrovi</name>
    <dbReference type="NCBI Taxonomy" id="1982044"/>
    <lineage>
        <taxon>Bacteria</taxon>
        <taxon>Pseudomonadati</taxon>
        <taxon>Pseudomonadota</taxon>
        <taxon>Alphaproteobacteria</taxon>
        <taxon>Hyphomicrobiales</taxon>
        <taxon>Notoacmeibacteraceae</taxon>
        <taxon>Zhengella</taxon>
    </lineage>
</organism>
<dbReference type="InterPro" id="IPR008927">
    <property type="entry name" value="6-PGluconate_DH-like_C_sf"/>
</dbReference>
<keyword evidence="6" id="KW-1185">Reference proteome</keyword>
<evidence type="ECO:0000256" key="2">
    <source>
        <dbReference type="PIRSR" id="PIRSR000103-1"/>
    </source>
</evidence>
<dbReference type="AlphaFoldDB" id="A0A2G1QTH4"/>
<name>A0A2G1QTH4_9HYPH</name>
<reference evidence="5 6" key="1">
    <citation type="submission" date="2017-10" db="EMBL/GenBank/DDBJ databases">
        <title>Sedimentibacterium mangrovi gen. nov., sp. nov., a novel member of family Phyllobacteriacea isolated from mangrove sediment.</title>
        <authorList>
            <person name="Liao H."/>
            <person name="Tian Y."/>
        </authorList>
    </citation>
    <scope>NUCLEOTIDE SEQUENCE [LARGE SCALE GENOMIC DNA]</scope>
    <source>
        <strain evidence="5 6">X9-2-2</strain>
    </source>
</reference>
<dbReference type="InterPro" id="IPR015815">
    <property type="entry name" value="HIBADH-related"/>
</dbReference>
<dbReference type="InterPro" id="IPR006115">
    <property type="entry name" value="6PGDH_NADP-bd"/>
</dbReference>
<dbReference type="Gene3D" id="3.40.50.720">
    <property type="entry name" value="NAD(P)-binding Rossmann-like Domain"/>
    <property type="match status" value="1"/>
</dbReference>
<dbReference type="SUPFAM" id="SSF51735">
    <property type="entry name" value="NAD(P)-binding Rossmann-fold domains"/>
    <property type="match status" value="1"/>
</dbReference>
<gene>
    <name evidence="5" type="ORF">CSC94_01795</name>
</gene>
<feature type="domain" description="6-phosphogluconate dehydrogenase NADP-binding" evidence="3">
    <location>
        <begin position="56"/>
        <end position="146"/>
    </location>
</feature>
<accession>A0A2G1QTH4</accession>
<evidence type="ECO:0000259" key="4">
    <source>
        <dbReference type="Pfam" id="PF09130"/>
    </source>
</evidence>
<dbReference type="InterPro" id="IPR013328">
    <property type="entry name" value="6PGD_dom2"/>
</dbReference>
<dbReference type="OrthoDB" id="4333at2"/>
<dbReference type="RefSeq" id="WP_099303132.1">
    <property type="nucleotide sequence ID" value="NZ_PDVP01000001.1"/>
</dbReference>
<dbReference type="Proteomes" id="UP000221168">
    <property type="component" value="Unassembled WGS sequence"/>
</dbReference>
<dbReference type="InterPro" id="IPR015814">
    <property type="entry name" value="Pgluconate_DH_NAD-bd_C"/>
</dbReference>
<dbReference type="GO" id="GO:0016491">
    <property type="term" value="F:oxidoreductase activity"/>
    <property type="evidence" value="ECO:0007669"/>
    <property type="project" value="UniProtKB-KW"/>
</dbReference>
<dbReference type="GO" id="GO:0050661">
    <property type="term" value="F:NADP binding"/>
    <property type="evidence" value="ECO:0007669"/>
    <property type="project" value="InterPro"/>
</dbReference>
<dbReference type="SUPFAM" id="SSF48179">
    <property type="entry name" value="6-phosphogluconate dehydrogenase C-terminal domain-like"/>
    <property type="match status" value="1"/>
</dbReference>
<dbReference type="EMBL" id="PDVP01000001">
    <property type="protein sequence ID" value="PHP68754.1"/>
    <property type="molecule type" value="Genomic_DNA"/>
</dbReference>
<evidence type="ECO:0000313" key="5">
    <source>
        <dbReference type="EMBL" id="PHP68754.1"/>
    </source>
</evidence>
<dbReference type="Pfam" id="PF09130">
    <property type="entry name" value="DUF1932"/>
    <property type="match status" value="1"/>
</dbReference>
<dbReference type="PIRSF" id="PIRSF000103">
    <property type="entry name" value="HIBADH"/>
    <property type="match status" value="1"/>
</dbReference>
<evidence type="ECO:0000259" key="3">
    <source>
        <dbReference type="Pfam" id="PF03446"/>
    </source>
</evidence>
<dbReference type="Pfam" id="PF03446">
    <property type="entry name" value="NAD_binding_2"/>
    <property type="match status" value="1"/>
</dbReference>
<dbReference type="InterPro" id="IPR036291">
    <property type="entry name" value="NAD(P)-bd_dom_sf"/>
</dbReference>